<gene>
    <name evidence="2" type="ORF">ARMGADRAFT_1090105</name>
</gene>
<dbReference type="STRING" id="47427.A0A2H3D5B4"/>
<dbReference type="AlphaFoldDB" id="A0A2H3D5B4"/>
<protein>
    <submittedName>
        <fullName evidence="2">Uncharacterized protein</fullName>
    </submittedName>
</protein>
<organism evidence="2 3">
    <name type="scientific">Armillaria gallica</name>
    <name type="common">Bulbous honey fungus</name>
    <name type="synonym">Armillaria bulbosa</name>
    <dbReference type="NCBI Taxonomy" id="47427"/>
    <lineage>
        <taxon>Eukaryota</taxon>
        <taxon>Fungi</taxon>
        <taxon>Dikarya</taxon>
        <taxon>Basidiomycota</taxon>
        <taxon>Agaricomycotina</taxon>
        <taxon>Agaricomycetes</taxon>
        <taxon>Agaricomycetidae</taxon>
        <taxon>Agaricales</taxon>
        <taxon>Marasmiineae</taxon>
        <taxon>Physalacriaceae</taxon>
        <taxon>Armillaria</taxon>
    </lineage>
</organism>
<dbReference type="EMBL" id="KZ293714">
    <property type="protein sequence ID" value="PBK82656.1"/>
    <property type="molecule type" value="Genomic_DNA"/>
</dbReference>
<proteinExistence type="predicted"/>
<evidence type="ECO:0000313" key="3">
    <source>
        <dbReference type="Proteomes" id="UP000217790"/>
    </source>
</evidence>
<sequence length="176" mass="19836">MDNKAHPRGEATDQKRTSGGTQSPEPPSVSETKTQRRQSWTESLRGEPLPLLSASQEDAPLGTSSTETRGKAIPPHLLPPTQQPTPLTLGRALYLLSMGKLTTVPEILHRAPIIDLFNHFIRKLVEDPDWAGTPAGVDYTHYRYSYILKEEARHFACVAWNMVHPECRVEVPDRYW</sequence>
<feature type="region of interest" description="Disordered" evidence="1">
    <location>
        <begin position="1"/>
        <end position="84"/>
    </location>
</feature>
<keyword evidence="3" id="KW-1185">Reference proteome</keyword>
<feature type="compositionally biased region" description="Polar residues" evidence="1">
    <location>
        <begin position="17"/>
        <end position="42"/>
    </location>
</feature>
<dbReference type="InParanoid" id="A0A2H3D5B4"/>
<reference evidence="3" key="1">
    <citation type="journal article" date="2017" name="Nat. Ecol. Evol.">
        <title>Genome expansion and lineage-specific genetic innovations in the forest pathogenic fungi Armillaria.</title>
        <authorList>
            <person name="Sipos G."/>
            <person name="Prasanna A.N."/>
            <person name="Walter M.C."/>
            <person name="O'Connor E."/>
            <person name="Balint B."/>
            <person name="Krizsan K."/>
            <person name="Kiss B."/>
            <person name="Hess J."/>
            <person name="Varga T."/>
            <person name="Slot J."/>
            <person name="Riley R."/>
            <person name="Boka B."/>
            <person name="Rigling D."/>
            <person name="Barry K."/>
            <person name="Lee J."/>
            <person name="Mihaltcheva S."/>
            <person name="LaButti K."/>
            <person name="Lipzen A."/>
            <person name="Waldron R."/>
            <person name="Moloney N.M."/>
            <person name="Sperisen C."/>
            <person name="Kredics L."/>
            <person name="Vagvoelgyi C."/>
            <person name="Patrignani A."/>
            <person name="Fitzpatrick D."/>
            <person name="Nagy I."/>
            <person name="Doyle S."/>
            <person name="Anderson J.B."/>
            <person name="Grigoriev I.V."/>
            <person name="Gueldener U."/>
            <person name="Muensterkoetter M."/>
            <person name="Nagy L.G."/>
        </authorList>
    </citation>
    <scope>NUCLEOTIDE SEQUENCE [LARGE SCALE GENOMIC DNA]</scope>
    <source>
        <strain evidence="3">Ar21-2</strain>
    </source>
</reference>
<evidence type="ECO:0000256" key="1">
    <source>
        <dbReference type="SAM" id="MobiDB-lite"/>
    </source>
</evidence>
<accession>A0A2H3D5B4</accession>
<dbReference type="Proteomes" id="UP000217790">
    <property type="component" value="Unassembled WGS sequence"/>
</dbReference>
<feature type="compositionally biased region" description="Basic and acidic residues" evidence="1">
    <location>
        <begin position="1"/>
        <end position="16"/>
    </location>
</feature>
<name>A0A2H3D5B4_ARMGA</name>
<evidence type="ECO:0000313" key="2">
    <source>
        <dbReference type="EMBL" id="PBK82656.1"/>
    </source>
</evidence>